<dbReference type="AlphaFoldDB" id="A0A7X4H3Y7"/>
<gene>
    <name evidence="2" type="ORF">GTP56_17090</name>
</gene>
<accession>A0A7X4H3Y7</accession>
<sequence length="64" mass="6816">MTEQLKEAGNLAAPATARIRELELQLAEANAQARSHEQIGDQLRAYLDKLALGEGASAAKRAKG</sequence>
<protein>
    <submittedName>
        <fullName evidence="2">Uncharacterized protein</fullName>
    </submittedName>
</protein>
<keyword evidence="1" id="KW-0175">Coiled coil</keyword>
<reference evidence="2 3" key="1">
    <citation type="submission" date="2019-12" db="EMBL/GenBank/DDBJ databases">
        <title>Novel species isolated from a subtropical stream in China.</title>
        <authorList>
            <person name="Lu H."/>
        </authorList>
    </citation>
    <scope>NUCLEOTIDE SEQUENCE [LARGE SCALE GENOMIC DNA]</scope>
    <source>
        <strain evidence="2 3">FT134W</strain>
    </source>
</reference>
<dbReference type="RefSeq" id="WP_161050967.1">
    <property type="nucleotide sequence ID" value="NZ_WWCR01000018.1"/>
</dbReference>
<feature type="coiled-coil region" evidence="1">
    <location>
        <begin position="12"/>
        <end position="39"/>
    </location>
</feature>
<proteinExistence type="predicted"/>
<evidence type="ECO:0000313" key="2">
    <source>
        <dbReference type="EMBL" id="MYM73907.1"/>
    </source>
</evidence>
<evidence type="ECO:0000313" key="3">
    <source>
        <dbReference type="Proteomes" id="UP000469734"/>
    </source>
</evidence>
<dbReference type="EMBL" id="WWCR01000018">
    <property type="protein sequence ID" value="MYM73907.1"/>
    <property type="molecule type" value="Genomic_DNA"/>
</dbReference>
<name>A0A7X4H3Y7_9BURK</name>
<comment type="caution">
    <text evidence="2">The sequence shown here is derived from an EMBL/GenBank/DDBJ whole genome shotgun (WGS) entry which is preliminary data.</text>
</comment>
<organism evidence="2 3">
    <name type="scientific">Duganella margarita</name>
    <dbReference type="NCBI Taxonomy" id="2692170"/>
    <lineage>
        <taxon>Bacteria</taxon>
        <taxon>Pseudomonadati</taxon>
        <taxon>Pseudomonadota</taxon>
        <taxon>Betaproteobacteria</taxon>
        <taxon>Burkholderiales</taxon>
        <taxon>Oxalobacteraceae</taxon>
        <taxon>Telluria group</taxon>
        <taxon>Duganella</taxon>
    </lineage>
</organism>
<evidence type="ECO:0000256" key="1">
    <source>
        <dbReference type="SAM" id="Coils"/>
    </source>
</evidence>
<dbReference type="Proteomes" id="UP000469734">
    <property type="component" value="Unassembled WGS sequence"/>
</dbReference>